<feature type="domain" description="Methyltransferase type 11" evidence="4">
    <location>
        <begin position="51"/>
        <end position="148"/>
    </location>
</feature>
<comment type="caution">
    <text evidence="5">The sequence shown here is derived from an EMBL/GenBank/DDBJ whole genome shotgun (WGS) entry which is preliminary data.</text>
</comment>
<dbReference type="CDD" id="cd02440">
    <property type="entry name" value="AdoMet_MTases"/>
    <property type="match status" value="1"/>
</dbReference>
<organism evidence="5 6">
    <name type="scientific">Uliginosibacterium sediminicola</name>
    <dbReference type="NCBI Taxonomy" id="2024550"/>
    <lineage>
        <taxon>Bacteria</taxon>
        <taxon>Pseudomonadati</taxon>
        <taxon>Pseudomonadota</taxon>
        <taxon>Betaproteobacteria</taxon>
        <taxon>Rhodocyclales</taxon>
        <taxon>Zoogloeaceae</taxon>
        <taxon>Uliginosibacterium</taxon>
    </lineage>
</organism>
<dbReference type="GO" id="GO:0008168">
    <property type="term" value="F:methyltransferase activity"/>
    <property type="evidence" value="ECO:0007669"/>
    <property type="project" value="UniProtKB-KW"/>
</dbReference>
<protein>
    <submittedName>
        <fullName evidence="5">Class I SAM-dependent methyltransferase</fullName>
        <ecNumber evidence="5">2.1.1.-</ecNumber>
    </submittedName>
</protein>
<dbReference type="Gene3D" id="3.40.50.150">
    <property type="entry name" value="Vaccinia Virus protein VP39"/>
    <property type="match status" value="1"/>
</dbReference>
<name>A0ABU9YTW2_9RHOO</name>
<keyword evidence="3" id="KW-0949">S-adenosyl-L-methionine</keyword>
<dbReference type="PROSITE" id="PS01184">
    <property type="entry name" value="UBIE_2"/>
    <property type="match status" value="1"/>
</dbReference>
<dbReference type="InterPro" id="IPR029063">
    <property type="entry name" value="SAM-dependent_MTases_sf"/>
</dbReference>
<dbReference type="Proteomes" id="UP001410394">
    <property type="component" value="Unassembled WGS sequence"/>
</dbReference>
<dbReference type="EC" id="2.1.1.-" evidence="5"/>
<dbReference type="RefSeq" id="WP_345917929.1">
    <property type="nucleotide sequence ID" value="NZ_JBDIVE010000001.1"/>
</dbReference>
<reference evidence="5 6" key="1">
    <citation type="journal article" date="2018" name="Int. J. Syst. Evol. Microbiol.">
        <title>Uliginosibacterium sediminicola sp. nov., isolated from freshwater sediment.</title>
        <authorList>
            <person name="Hwang W.M."/>
            <person name="Kim S.M."/>
            <person name="Kang K."/>
            <person name="Ahn T.Y."/>
        </authorList>
    </citation>
    <scope>NUCLEOTIDE SEQUENCE [LARGE SCALE GENOMIC DNA]</scope>
    <source>
        <strain evidence="5 6">M1-21</strain>
    </source>
</reference>
<evidence type="ECO:0000256" key="3">
    <source>
        <dbReference type="ARBA" id="ARBA00022691"/>
    </source>
</evidence>
<keyword evidence="2 5" id="KW-0808">Transferase</keyword>
<dbReference type="PANTHER" id="PTHR42912">
    <property type="entry name" value="METHYLTRANSFERASE"/>
    <property type="match status" value="1"/>
</dbReference>
<accession>A0ABU9YTW2</accession>
<dbReference type="EMBL" id="JBDIVE010000001">
    <property type="protein sequence ID" value="MEN3067161.1"/>
    <property type="molecule type" value="Genomic_DNA"/>
</dbReference>
<dbReference type="PANTHER" id="PTHR42912:SF93">
    <property type="entry name" value="N6-ADENOSINE-METHYLTRANSFERASE TMT1A"/>
    <property type="match status" value="1"/>
</dbReference>
<keyword evidence="6" id="KW-1185">Reference proteome</keyword>
<sequence length="236" mass="27055">MNKLISPFVEETRFGNWFLRSGIWKEHVITRALDLLQPMLPQPERRFARILDIGCGFGHSFALLAERFRPDEIVALDADPELEQRASAAAARCACKVRLYAANAARIDLPDQSFDMVFCHQSFHHIIEQEAAMAEFFRVLKPGGVLLFAESTRRYIHSLIIRTLFRHPMDVQKSAEEYIAIIRQAGFELPASRINFPYLWWSREDLGFFETIGLLKPPPIGQREETLVNAVCIKPA</sequence>
<dbReference type="InterPro" id="IPR013216">
    <property type="entry name" value="Methyltransf_11"/>
</dbReference>
<proteinExistence type="predicted"/>
<dbReference type="Pfam" id="PF08241">
    <property type="entry name" value="Methyltransf_11"/>
    <property type="match status" value="1"/>
</dbReference>
<dbReference type="SUPFAM" id="SSF53335">
    <property type="entry name" value="S-adenosyl-L-methionine-dependent methyltransferases"/>
    <property type="match status" value="1"/>
</dbReference>
<gene>
    <name evidence="5" type="ORF">ABDB84_01650</name>
</gene>
<dbReference type="GO" id="GO:0032259">
    <property type="term" value="P:methylation"/>
    <property type="evidence" value="ECO:0007669"/>
    <property type="project" value="UniProtKB-KW"/>
</dbReference>
<evidence type="ECO:0000256" key="2">
    <source>
        <dbReference type="ARBA" id="ARBA00022679"/>
    </source>
</evidence>
<evidence type="ECO:0000313" key="5">
    <source>
        <dbReference type="EMBL" id="MEN3067161.1"/>
    </source>
</evidence>
<dbReference type="InterPro" id="IPR023576">
    <property type="entry name" value="UbiE/COQ5_MeTrFase_CS"/>
</dbReference>
<evidence type="ECO:0000313" key="6">
    <source>
        <dbReference type="Proteomes" id="UP001410394"/>
    </source>
</evidence>
<keyword evidence="1 5" id="KW-0489">Methyltransferase</keyword>
<evidence type="ECO:0000256" key="1">
    <source>
        <dbReference type="ARBA" id="ARBA00022603"/>
    </source>
</evidence>
<dbReference type="InterPro" id="IPR050508">
    <property type="entry name" value="Methyltransf_Superfamily"/>
</dbReference>
<evidence type="ECO:0000259" key="4">
    <source>
        <dbReference type="Pfam" id="PF08241"/>
    </source>
</evidence>